<dbReference type="Pfam" id="PF05786">
    <property type="entry name" value="Cnd2"/>
    <property type="match status" value="1"/>
</dbReference>
<accession>A0A2A9M9V9</accession>
<feature type="coiled-coil region" evidence="11">
    <location>
        <begin position="447"/>
        <end position="474"/>
    </location>
</feature>
<dbReference type="InterPro" id="IPR022816">
    <property type="entry name" value="Condensin_barren_su2"/>
</dbReference>
<evidence type="ECO:0000256" key="2">
    <source>
        <dbReference type="ARBA" id="ARBA00004496"/>
    </source>
</evidence>
<keyword evidence="11" id="KW-0175">Coiled coil</keyword>
<dbReference type="PANTHER" id="PTHR13108">
    <property type="entry name" value="CONDENSIN COMPLEX SUBUNIT 2"/>
    <property type="match status" value="1"/>
</dbReference>
<evidence type="ECO:0000256" key="4">
    <source>
        <dbReference type="ARBA" id="ARBA00016065"/>
    </source>
</evidence>
<name>A0A2A9M9V9_BESBE</name>
<reference evidence="13 14" key="1">
    <citation type="submission" date="2017-09" db="EMBL/GenBank/DDBJ databases">
        <title>Genome sequencing of Besnoitia besnoiti strain Bb-Ger1.</title>
        <authorList>
            <person name="Schares G."/>
            <person name="Venepally P."/>
            <person name="Lorenzi H.A."/>
        </authorList>
    </citation>
    <scope>NUCLEOTIDE SEQUENCE [LARGE SCALE GENOMIC DNA]</scope>
    <source>
        <strain evidence="13 14">Bb-Ger1</strain>
    </source>
</reference>
<evidence type="ECO:0000256" key="5">
    <source>
        <dbReference type="ARBA" id="ARBA00022454"/>
    </source>
</evidence>
<dbReference type="VEuPathDB" id="ToxoDB:BESB_021030"/>
<evidence type="ECO:0000256" key="3">
    <source>
        <dbReference type="ARBA" id="ARBA00009471"/>
    </source>
</evidence>
<keyword evidence="8" id="KW-0498">Mitosis</keyword>
<evidence type="ECO:0000256" key="11">
    <source>
        <dbReference type="SAM" id="Coils"/>
    </source>
</evidence>
<evidence type="ECO:0000256" key="8">
    <source>
        <dbReference type="ARBA" id="ARBA00022776"/>
    </source>
</evidence>
<dbReference type="RefSeq" id="XP_029216171.1">
    <property type="nucleotide sequence ID" value="XM_029360812.1"/>
</dbReference>
<dbReference type="PANTHER" id="PTHR13108:SF9">
    <property type="entry name" value="CONDENSIN COMPLEX SUBUNIT 2"/>
    <property type="match status" value="1"/>
</dbReference>
<evidence type="ECO:0000256" key="7">
    <source>
        <dbReference type="ARBA" id="ARBA00022618"/>
    </source>
</evidence>
<dbReference type="GO" id="GO:0007076">
    <property type="term" value="P:mitotic chromosome condensation"/>
    <property type="evidence" value="ECO:0007669"/>
    <property type="project" value="InterPro"/>
</dbReference>
<dbReference type="GeneID" id="40307164"/>
<feature type="compositionally biased region" description="Basic and acidic residues" evidence="12">
    <location>
        <begin position="1094"/>
        <end position="1117"/>
    </location>
</feature>
<feature type="compositionally biased region" description="Basic residues" evidence="12">
    <location>
        <begin position="1153"/>
        <end position="1165"/>
    </location>
</feature>
<organism evidence="13 14">
    <name type="scientific">Besnoitia besnoiti</name>
    <name type="common">Apicomplexan protozoan</name>
    <dbReference type="NCBI Taxonomy" id="94643"/>
    <lineage>
        <taxon>Eukaryota</taxon>
        <taxon>Sar</taxon>
        <taxon>Alveolata</taxon>
        <taxon>Apicomplexa</taxon>
        <taxon>Conoidasida</taxon>
        <taxon>Coccidia</taxon>
        <taxon>Eucoccidiorida</taxon>
        <taxon>Eimeriorina</taxon>
        <taxon>Sarcocystidae</taxon>
        <taxon>Besnoitia</taxon>
    </lineage>
</organism>
<dbReference type="EMBL" id="NWUJ01000012">
    <property type="protein sequence ID" value="PFH32162.1"/>
    <property type="molecule type" value="Genomic_DNA"/>
</dbReference>
<evidence type="ECO:0000256" key="6">
    <source>
        <dbReference type="ARBA" id="ARBA00022490"/>
    </source>
</evidence>
<feature type="region of interest" description="Disordered" evidence="12">
    <location>
        <begin position="189"/>
        <end position="219"/>
    </location>
</feature>
<dbReference type="KEGG" id="bbes:BESB_021030"/>
<feature type="region of interest" description="Disordered" evidence="12">
    <location>
        <begin position="262"/>
        <end position="283"/>
    </location>
</feature>
<evidence type="ECO:0000256" key="12">
    <source>
        <dbReference type="SAM" id="MobiDB-lite"/>
    </source>
</evidence>
<keyword evidence="5" id="KW-0158">Chromosome</keyword>
<keyword evidence="14" id="KW-1185">Reference proteome</keyword>
<dbReference type="GO" id="GO:0003682">
    <property type="term" value="F:chromatin binding"/>
    <property type="evidence" value="ECO:0007669"/>
    <property type="project" value="TreeGrafter"/>
</dbReference>
<keyword evidence="7" id="KW-0132">Cell division</keyword>
<comment type="caution">
    <text evidence="13">The sequence shown here is derived from an EMBL/GenBank/DDBJ whole genome shotgun (WGS) entry which is preliminary data.</text>
</comment>
<feature type="region of interest" description="Disordered" evidence="12">
    <location>
        <begin position="38"/>
        <end position="58"/>
    </location>
</feature>
<dbReference type="GO" id="GO:0000796">
    <property type="term" value="C:condensin complex"/>
    <property type="evidence" value="ECO:0007669"/>
    <property type="project" value="InterPro"/>
</dbReference>
<dbReference type="Proteomes" id="UP000224006">
    <property type="component" value="Chromosome XI"/>
</dbReference>
<protein>
    <recommendedName>
        <fullName evidence="4">Condensin complex subunit 2</fullName>
    </recommendedName>
</protein>
<gene>
    <name evidence="13" type="ORF">BESB_021030</name>
</gene>
<feature type="region of interest" description="Disordered" evidence="12">
    <location>
        <begin position="784"/>
        <end position="809"/>
    </location>
</feature>
<feature type="compositionally biased region" description="Acidic residues" evidence="12">
    <location>
        <begin position="381"/>
        <end position="393"/>
    </location>
</feature>
<dbReference type="AlphaFoldDB" id="A0A2A9M9V9"/>
<comment type="similarity">
    <text evidence="3">Belongs to the CND2 (condensin subunit 2) family.</text>
</comment>
<evidence type="ECO:0000313" key="14">
    <source>
        <dbReference type="Proteomes" id="UP000224006"/>
    </source>
</evidence>
<feature type="region of interest" description="Disordered" evidence="12">
    <location>
        <begin position="358"/>
        <end position="393"/>
    </location>
</feature>
<feature type="region of interest" description="Disordered" evidence="12">
    <location>
        <begin position="1093"/>
        <end position="1185"/>
    </location>
</feature>
<keyword evidence="6" id="KW-0963">Cytoplasm</keyword>
<proteinExistence type="inferred from homology"/>
<comment type="subcellular location">
    <subcellularLocation>
        <location evidence="1">Chromosome</location>
    </subcellularLocation>
    <subcellularLocation>
        <location evidence="2">Cytoplasm</location>
    </subcellularLocation>
</comment>
<evidence type="ECO:0000256" key="10">
    <source>
        <dbReference type="ARBA" id="ARBA00023306"/>
    </source>
</evidence>
<evidence type="ECO:0000313" key="13">
    <source>
        <dbReference type="EMBL" id="PFH32162.1"/>
    </source>
</evidence>
<dbReference type="GO" id="GO:0005737">
    <property type="term" value="C:cytoplasm"/>
    <property type="evidence" value="ECO:0007669"/>
    <property type="project" value="UniProtKB-SubCell"/>
</dbReference>
<evidence type="ECO:0000256" key="1">
    <source>
        <dbReference type="ARBA" id="ARBA00004286"/>
    </source>
</evidence>
<feature type="region of interest" description="Disordered" evidence="12">
    <location>
        <begin position="632"/>
        <end position="652"/>
    </location>
</feature>
<dbReference type="STRING" id="94643.A0A2A9M9V9"/>
<dbReference type="OrthoDB" id="332342at2759"/>
<feature type="compositionally biased region" description="Acidic residues" evidence="12">
    <location>
        <begin position="1170"/>
        <end position="1185"/>
    </location>
</feature>
<feature type="region of interest" description="Disordered" evidence="12">
    <location>
        <begin position="945"/>
        <end position="988"/>
    </location>
</feature>
<keyword evidence="10" id="KW-0131">Cell cycle</keyword>
<evidence type="ECO:0000256" key="9">
    <source>
        <dbReference type="ARBA" id="ARBA00023067"/>
    </source>
</evidence>
<sequence>MVASPATGGGADDGAPAGSETDAVVRLGFRLDGKRRVSASGGASISGGGDGASATRGPPAGTAIGGAALGNLLSASALSSRAASAAAKNGAAAPSSASSFPLASGFSSSLPFAPRAGFRPPSRAGPGGSRGLAGRLLVRAFFDDMKAVSTHRINQKNAFQVDLIDKLALVVHQQLVKTDSAAALPDAPEGQQALLDGPPFDLQRKEGAGAGGRATGGEDEEEGITFTHVSSAVEGATRVYGYRVEAVYDQTYHVLNLMSASRPGGEEEAEGERAAHPTRRGRHHQQLLLFKKGGSSTLAPEAELTDSQIEKDSCVDPYFLKISGMFDQAGAKGLLLANLEVDTSLRMKLDGERRAFPTGALADEAVPEKNQASPAAGDEKVADEESVAGEAPEEPAVDCAFLKDLLLAGESPASVLSLDICAKPISHFRSLLESLRRGRDVRAGGGLSDADDEAQDFELEAESLEAELDDFYGAPLGGDSRLGDASQPPELDDLSARVGEEYMCDAKASAFYDEPQDAKAPNGLEGSMDDQLYADAMDFCDDVHGASSADAWSRREDTADADMGVEGQAHADRSFASFEEEHESSDSTAPAKSYSFDRLVPAFSQSLGVPSGGSGAQLAARRAAVGLLSTAAEGRPDGARPGGAAASLQGRADDRLSSVSSLSSSSSAVGLLGDSGGLGRKGGLAAAGSQAAAGRLTAKERQLRKQEQLREMINPFRVDMSDLDTKSGGLPLGSKFQCYVPRPQENITVASDFTSSPFFHSPHLLVSLAMVPFKEIRLFRHTGPAGASSAPDRAGGAPGAHQEDERLREDEGAWEATLVDAGDDGALGADGFWPSVGHAPLSKQRACEEADANAQHLLEGGGLFDSWSDTAMSAADGDQASSYIARLFERGDAASRGGAGLSLGDIMLLEEPQKVGAGELRLTLPSRYVDVAVVKKALKTTLGVLPGADDADDEGGERNQRKRKRGSQEQAIAGADGESSAEEDERSGKEVECRELALLSADRHDGVDFATLCTETAKKLPVTVRANCSSQMLFVCLLYTCNEETLHLERSADFTSFSAFVNAPKDWHTRDDLEAARALETVASYPPLALPALPEKKRKDCDAEEKTGQADGATRDAAEDDSSPKKAKKRLMLAGEEVDAEWRKRKKDETERRKKRKEQRRRKRVLEKPDDSEDDADSEDGFESC</sequence>
<keyword evidence="9" id="KW-0226">DNA condensation</keyword>
<dbReference type="GO" id="GO:0051301">
    <property type="term" value="P:cell division"/>
    <property type="evidence" value="ECO:0007669"/>
    <property type="project" value="UniProtKB-KW"/>
</dbReference>